<dbReference type="Proteomes" id="UP000233256">
    <property type="component" value="Unassembled WGS sequence"/>
</dbReference>
<dbReference type="AlphaFoldDB" id="A0A2N1PPH1"/>
<comment type="caution">
    <text evidence="11">The sequence shown here is derived from an EMBL/GenBank/DDBJ whole genome shotgun (WGS) entry which is preliminary data.</text>
</comment>
<dbReference type="GO" id="GO:0005886">
    <property type="term" value="C:plasma membrane"/>
    <property type="evidence" value="ECO:0007669"/>
    <property type="project" value="UniProtKB-SubCell"/>
</dbReference>
<keyword evidence="8" id="KW-1133">Transmembrane helix</keyword>
<dbReference type="InterPro" id="IPR051045">
    <property type="entry name" value="TonB-dependent_transducer"/>
</dbReference>
<sequence>MSKDVSGADMMKLHICLIHSLLIHLSVFTLIGQIPTFQSAEPKPLRNPTPVITVELISDSHSPRTAPAESSAIPGKAEFAENTENAEISESAPVNTVIRSPLIMKAAPVTKNDTIMKMAVQPCLHRFPEPVQASRTDLPVSQSPVKAIEKFGDNENDESNESEKNNENGRMISEWLSTLRKMISRARIYPAAARRRGHQGTVLLCLFFSEDGKLLKARTEKSSGFRELDNAALKAARSSGVYPPPPSAMKEKPVRVPIRFMLTN</sequence>
<keyword evidence="7" id="KW-0653">Protein transport</keyword>
<evidence type="ECO:0000259" key="10">
    <source>
        <dbReference type="PROSITE" id="PS52015"/>
    </source>
</evidence>
<gene>
    <name evidence="11" type="ORF">CVV64_10885</name>
</gene>
<evidence type="ECO:0000256" key="4">
    <source>
        <dbReference type="ARBA" id="ARBA00022475"/>
    </source>
</evidence>
<dbReference type="Pfam" id="PF03544">
    <property type="entry name" value="TonB_C"/>
    <property type="match status" value="1"/>
</dbReference>
<feature type="domain" description="TonB C-terminal" evidence="10">
    <location>
        <begin position="174"/>
        <end position="264"/>
    </location>
</feature>
<evidence type="ECO:0000256" key="6">
    <source>
        <dbReference type="ARBA" id="ARBA00022692"/>
    </source>
</evidence>
<reference evidence="11 12" key="1">
    <citation type="journal article" date="2017" name="ISME J.">
        <title>Potential for microbial H2 and metal transformations associated with novel bacteria and archaea in deep terrestrial subsurface sediments.</title>
        <authorList>
            <person name="Hernsdorf A.W."/>
            <person name="Amano Y."/>
            <person name="Miyakawa K."/>
            <person name="Ise K."/>
            <person name="Suzuki Y."/>
            <person name="Anantharaman K."/>
            <person name="Probst A."/>
            <person name="Burstein D."/>
            <person name="Thomas B.C."/>
            <person name="Banfield J.F."/>
        </authorList>
    </citation>
    <scope>NUCLEOTIDE SEQUENCE [LARGE SCALE GENOMIC DNA]</scope>
    <source>
        <strain evidence="11">HGW-Wallbacteria-1</strain>
    </source>
</reference>
<accession>A0A2N1PPH1</accession>
<protein>
    <recommendedName>
        <fullName evidence="10">TonB C-terminal domain-containing protein</fullName>
    </recommendedName>
</protein>
<evidence type="ECO:0000256" key="7">
    <source>
        <dbReference type="ARBA" id="ARBA00022927"/>
    </source>
</evidence>
<dbReference type="SUPFAM" id="SSF74653">
    <property type="entry name" value="TolA/TonB C-terminal domain"/>
    <property type="match status" value="1"/>
</dbReference>
<name>A0A2N1PPH1_9BACT</name>
<comment type="similarity">
    <text evidence="2">Belongs to the TonB family.</text>
</comment>
<evidence type="ECO:0000256" key="8">
    <source>
        <dbReference type="ARBA" id="ARBA00022989"/>
    </source>
</evidence>
<dbReference type="InterPro" id="IPR037682">
    <property type="entry name" value="TonB_C"/>
</dbReference>
<dbReference type="PANTHER" id="PTHR33446:SF2">
    <property type="entry name" value="PROTEIN TONB"/>
    <property type="match status" value="1"/>
</dbReference>
<keyword evidence="3" id="KW-0813">Transport</keyword>
<evidence type="ECO:0000313" key="12">
    <source>
        <dbReference type="Proteomes" id="UP000233256"/>
    </source>
</evidence>
<dbReference type="EMBL" id="PGXC01000007">
    <property type="protein sequence ID" value="PKK90224.1"/>
    <property type="molecule type" value="Genomic_DNA"/>
</dbReference>
<evidence type="ECO:0000256" key="3">
    <source>
        <dbReference type="ARBA" id="ARBA00022448"/>
    </source>
</evidence>
<dbReference type="PROSITE" id="PS52015">
    <property type="entry name" value="TONB_CTD"/>
    <property type="match status" value="1"/>
</dbReference>
<dbReference type="Gene3D" id="3.30.1150.10">
    <property type="match status" value="1"/>
</dbReference>
<keyword evidence="6" id="KW-0812">Transmembrane</keyword>
<dbReference type="NCBIfam" id="TIGR01352">
    <property type="entry name" value="tonB_Cterm"/>
    <property type="match status" value="1"/>
</dbReference>
<dbReference type="InterPro" id="IPR006260">
    <property type="entry name" value="TonB/TolA_C"/>
</dbReference>
<dbReference type="GO" id="GO:0015031">
    <property type="term" value="P:protein transport"/>
    <property type="evidence" value="ECO:0007669"/>
    <property type="project" value="UniProtKB-KW"/>
</dbReference>
<keyword evidence="9" id="KW-0472">Membrane</keyword>
<proteinExistence type="inferred from homology"/>
<evidence type="ECO:0000313" key="11">
    <source>
        <dbReference type="EMBL" id="PKK90224.1"/>
    </source>
</evidence>
<comment type="subcellular location">
    <subcellularLocation>
        <location evidence="1">Cell inner membrane</location>
        <topology evidence="1">Single-pass membrane protein</topology>
        <orientation evidence="1">Periplasmic side</orientation>
    </subcellularLocation>
</comment>
<organism evidence="11 12">
    <name type="scientific">Candidatus Wallbacteria bacterium HGW-Wallbacteria-1</name>
    <dbReference type="NCBI Taxonomy" id="2013854"/>
    <lineage>
        <taxon>Bacteria</taxon>
        <taxon>Candidatus Walliibacteriota</taxon>
    </lineage>
</organism>
<evidence type="ECO:0000256" key="1">
    <source>
        <dbReference type="ARBA" id="ARBA00004383"/>
    </source>
</evidence>
<evidence type="ECO:0000256" key="2">
    <source>
        <dbReference type="ARBA" id="ARBA00006555"/>
    </source>
</evidence>
<dbReference type="PANTHER" id="PTHR33446">
    <property type="entry name" value="PROTEIN TONB-RELATED"/>
    <property type="match status" value="1"/>
</dbReference>
<dbReference type="GO" id="GO:0055085">
    <property type="term" value="P:transmembrane transport"/>
    <property type="evidence" value="ECO:0007669"/>
    <property type="project" value="InterPro"/>
</dbReference>
<keyword evidence="4" id="KW-1003">Cell membrane</keyword>
<keyword evidence="5" id="KW-0997">Cell inner membrane</keyword>
<evidence type="ECO:0000256" key="9">
    <source>
        <dbReference type="ARBA" id="ARBA00023136"/>
    </source>
</evidence>
<evidence type="ECO:0000256" key="5">
    <source>
        <dbReference type="ARBA" id="ARBA00022519"/>
    </source>
</evidence>